<sequence length="203" mass="21887">MKNRQVTLTAIFMSIIFLLALTPLGFINLGFIKGTIVHVPVIIGSIILGPRIGAFLGGLFGLTSLIINTMTPSILSFAFTPFIPVLGTTDGSLWALVIAFLPRILIGIVPFYVYQWTSRLLKNKQPALLFLAGVTGSLVNTLLVMNLIYFLFQDSYAAARGIEIGDSIYKAVLTVIFVNGIPEALLAGIATSAVCNVLLKLKK</sequence>
<dbReference type="OrthoDB" id="9813540at2"/>
<keyword evidence="1" id="KW-1133">Transmembrane helix</keyword>
<dbReference type="GeneID" id="98566983"/>
<evidence type="ECO:0000313" key="2">
    <source>
        <dbReference type="EMBL" id="RST97950.1"/>
    </source>
</evidence>
<keyword evidence="1" id="KW-0812">Transmembrane</keyword>
<dbReference type="GO" id="GO:0022857">
    <property type="term" value="F:transmembrane transporter activity"/>
    <property type="evidence" value="ECO:0007669"/>
    <property type="project" value="InterPro"/>
</dbReference>
<keyword evidence="3" id="KW-1185">Reference proteome</keyword>
<gene>
    <name evidence="2" type="ORF">CBF35_01260</name>
</gene>
<feature type="transmembrane region" description="Helical" evidence="1">
    <location>
        <begin position="126"/>
        <end position="152"/>
    </location>
</feature>
<reference evidence="2 3" key="1">
    <citation type="submission" date="2017-05" db="EMBL/GenBank/DDBJ databases">
        <title>Vagococcus spp. assemblies.</title>
        <authorList>
            <person name="Gulvik C.A."/>
        </authorList>
    </citation>
    <scope>NUCLEOTIDE SEQUENCE [LARGE SCALE GENOMIC DNA]</scope>
    <source>
        <strain evidence="2 3">NCFB 2777</strain>
    </source>
</reference>
<keyword evidence="1" id="KW-0472">Membrane</keyword>
<dbReference type="Proteomes" id="UP000287239">
    <property type="component" value="Unassembled WGS sequence"/>
</dbReference>
<dbReference type="Gene3D" id="1.10.1760.20">
    <property type="match status" value="1"/>
</dbReference>
<evidence type="ECO:0000256" key="1">
    <source>
        <dbReference type="SAM" id="Phobius"/>
    </source>
</evidence>
<comment type="caution">
    <text evidence="2">The sequence shown here is derived from an EMBL/GenBank/DDBJ whole genome shotgun (WGS) entry which is preliminary data.</text>
</comment>
<dbReference type="Pfam" id="PF12822">
    <property type="entry name" value="ECF_trnsprt"/>
    <property type="match status" value="1"/>
</dbReference>
<feature type="transmembrane region" description="Helical" evidence="1">
    <location>
        <begin position="172"/>
        <end position="199"/>
    </location>
</feature>
<feature type="transmembrane region" description="Helical" evidence="1">
    <location>
        <begin position="91"/>
        <end position="114"/>
    </location>
</feature>
<accession>A0A429ZW61</accession>
<dbReference type="InterPro" id="IPR024529">
    <property type="entry name" value="ECF_trnsprt_substrate-spec"/>
</dbReference>
<dbReference type="RefSeq" id="WP_126778076.1">
    <property type="nucleotide sequence ID" value="NZ_NGJU01000001.1"/>
</dbReference>
<protein>
    <submittedName>
        <fullName evidence="2">ECF transporter S component</fullName>
    </submittedName>
</protein>
<dbReference type="EMBL" id="NGJU01000001">
    <property type="protein sequence ID" value="RST97950.1"/>
    <property type="molecule type" value="Genomic_DNA"/>
</dbReference>
<dbReference type="AlphaFoldDB" id="A0A429ZW61"/>
<evidence type="ECO:0000313" key="3">
    <source>
        <dbReference type="Proteomes" id="UP000287239"/>
    </source>
</evidence>
<feature type="transmembrane region" description="Helical" evidence="1">
    <location>
        <begin position="6"/>
        <end position="31"/>
    </location>
</feature>
<name>A0A429ZW61_9ENTE</name>
<organism evidence="2 3">
    <name type="scientific">Vagococcus salmoninarum</name>
    <dbReference type="NCBI Taxonomy" id="2739"/>
    <lineage>
        <taxon>Bacteria</taxon>
        <taxon>Bacillati</taxon>
        <taxon>Bacillota</taxon>
        <taxon>Bacilli</taxon>
        <taxon>Lactobacillales</taxon>
        <taxon>Enterococcaceae</taxon>
        <taxon>Vagococcus</taxon>
    </lineage>
</organism>
<proteinExistence type="predicted"/>
<feature type="transmembrane region" description="Helical" evidence="1">
    <location>
        <begin position="52"/>
        <end position="79"/>
    </location>
</feature>